<dbReference type="GO" id="GO:0005524">
    <property type="term" value="F:ATP binding"/>
    <property type="evidence" value="ECO:0007669"/>
    <property type="project" value="UniProtKB-KW"/>
</dbReference>
<dbReference type="InterPro" id="IPR045076">
    <property type="entry name" value="MutS"/>
</dbReference>
<feature type="transmembrane region" description="Helical" evidence="4">
    <location>
        <begin position="150"/>
        <end position="166"/>
    </location>
</feature>
<keyword evidence="4" id="KW-0472">Membrane</keyword>
<dbReference type="InterPro" id="IPR027417">
    <property type="entry name" value="P-loop_NTPase"/>
</dbReference>
<dbReference type="PANTHER" id="PTHR11361">
    <property type="entry name" value="DNA MISMATCH REPAIR PROTEIN MUTS FAMILY MEMBER"/>
    <property type="match status" value="1"/>
</dbReference>
<keyword evidence="3" id="KW-0238">DNA-binding</keyword>
<evidence type="ECO:0000256" key="3">
    <source>
        <dbReference type="ARBA" id="ARBA00023125"/>
    </source>
</evidence>
<dbReference type="GO" id="GO:0140664">
    <property type="term" value="F:ATP-dependent DNA damage sensor activity"/>
    <property type="evidence" value="ECO:0007669"/>
    <property type="project" value="InterPro"/>
</dbReference>
<evidence type="ECO:0000313" key="7">
    <source>
        <dbReference type="Proteomes" id="UP000284379"/>
    </source>
</evidence>
<keyword evidence="4" id="KW-0812">Transmembrane</keyword>
<dbReference type="Gene3D" id="3.40.50.300">
    <property type="entry name" value="P-loop containing nucleotide triphosphate hydrolases"/>
    <property type="match status" value="1"/>
</dbReference>
<name>A0A413VMR7_9BACE</name>
<dbReference type="SMART" id="SM00534">
    <property type="entry name" value="MUTSac"/>
    <property type="match status" value="1"/>
</dbReference>
<feature type="domain" description="DNA mismatch repair proteins mutS family" evidence="5">
    <location>
        <begin position="328"/>
        <end position="513"/>
    </location>
</feature>
<evidence type="ECO:0000313" key="6">
    <source>
        <dbReference type="EMBL" id="RHB34927.1"/>
    </source>
</evidence>
<accession>A0A413VMR7</accession>
<dbReference type="AlphaFoldDB" id="A0A413VMR7"/>
<organism evidence="6 7">
    <name type="scientific">Bacteroides nordii</name>
    <dbReference type="NCBI Taxonomy" id="291645"/>
    <lineage>
        <taxon>Bacteria</taxon>
        <taxon>Pseudomonadati</taxon>
        <taxon>Bacteroidota</taxon>
        <taxon>Bacteroidia</taxon>
        <taxon>Bacteroidales</taxon>
        <taxon>Bacteroidaceae</taxon>
        <taxon>Bacteroides</taxon>
    </lineage>
</organism>
<dbReference type="GO" id="GO:0006298">
    <property type="term" value="P:mismatch repair"/>
    <property type="evidence" value="ECO:0007669"/>
    <property type="project" value="InterPro"/>
</dbReference>
<comment type="caution">
    <text evidence="6">The sequence shown here is derived from an EMBL/GenBank/DDBJ whole genome shotgun (WGS) entry which is preliminary data.</text>
</comment>
<dbReference type="Proteomes" id="UP000284379">
    <property type="component" value="Unassembled WGS sequence"/>
</dbReference>
<evidence type="ECO:0000256" key="4">
    <source>
        <dbReference type="SAM" id="Phobius"/>
    </source>
</evidence>
<dbReference type="EMBL" id="QSGO01000007">
    <property type="protein sequence ID" value="RHB34927.1"/>
    <property type="molecule type" value="Genomic_DNA"/>
</dbReference>
<dbReference type="GO" id="GO:0005829">
    <property type="term" value="C:cytosol"/>
    <property type="evidence" value="ECO:0007669"/>
    <property type="project" value="TreeGrafter"/>
</dbReference>
<dbReference type="GO" id="GO:0030983">
    <property type="term" value="F:mismatched DNA binding"/>
    <property type="evidence" value="ECO:0007669"/>
    <property type="project" value="InterPro"/>
</dbReference>
<keyword evidence="1" id="KW-0547">Nucleotide-binding</keyword>
<dbReference type="InterPro" id="IPR000432">
    <property type="entry name" value="DNA_mismatch_repair_MutS_C"/>
</dbReference>
<sequence length="518" mass="58862">MPFFLYICRMRETLSDIALYHEYKATTDTNSLLSERTWEDLNLDDFFLFADHTSSCVGRQYLYDVLHYNRTSEVAGQEKMLDSLSADTVLRRDIQNELKKLNHVDACSIASLFSATHPVCSRSFYLLLRVLQFIPALSLGLLYVTSSVGFLWLMLAGLLVNLVLHYRKKTEMQAYLFSVPQLLNLLKQSEKLTKRPLCLSINKEITEVLSDLMPLRKRLASFRLSIRLESDLAFMVYLFTELFNMFFLTEAISASRAFFLLQGKQQKLELVFRFFGLIDVLCSVSELRSKLPYYSLPESCPEEISFQVEDIYHPLIENCVSNAITLHGKSALITGSNMSGKTSFIRSIGVNLLSAGALHTCFAHHFCSSPDLKLASAIHMEDSLMEGKSFFLQEVQTVKEMIDLSREGNHLFLLDELFKGTNTIERIAIAKAVLSALVVQRNLVFISTHDIELASLLKAEYDLYHFCESVEDGVLSFDYKLKSGPVTERNAIRILDICGYPQEVIQEAYGVVGRICGF</sequence>
<feature type="transmembrane region" description="Helical" evidence="4">
    <location>
        <begin position="232"/>
        <end position="258"/>
    </location>
</feature>
<evidence type="ECO:0000259" key="5">
    <source>
        <dbReference type="SMART" id="SM00534"/>
    </source>
</evidence>
<proteinExistence type="predicted"/>
<evidence type="ECO:0000256" key="2">
    <source>
        <dbReference type="ARBA" id="ARBA00022840"/>
    </source>
</evidence>
<reference evidence="6 7" key="1">
    <citation type="submission" date="2018-08" db="EMBL/GenBank/DDBJ databases">
        <title>A genome reference for cultivated species of the human gut microbiota.</title>
        <authorList>
            <person name="Zou Y."/>
            <person name="Xue W."/>
            <person name="Luo G."/>
        </authorList>
    </citation>
    <scope>NUCLEOTIDE SEQUENCE [LARGE SCALE GENOMIC DNA]</scope>
    <source>
        <strain evidence="6 7">AM40-30BH</strain>
    </source>
</reference>
<protein>
    <recommendedName>
        <fullName evidence="5">DNA mismatch repair proteins mutS family domain-containing protein</fullName>
    </recommendedName>
</protein>
<evidence type="ECO:0000256" key="1">
    <source>
        <dbReference type="ARBA" id="ARBA00022741"/>
    </source>
</evidence>
<keyword evidence="2" id="KW-0067">ATP-binding</keyword>
<dbReference type="SUPFAM" id="SSF52540">
    <property type="entry name" value="P-loop containing nucleoside triphosphate hydrolases"/>
    <property type="match status" value="1"/>
</dbReference>
<dbReference type="Pfam" id="PF00488">
    <property type="entry name" value="MutS_V"/>
    <property type="match status" value="1"/>
</dbReference>
<gene>
    <name evidence="6" type="ORF">DW888_10720</name>
</gene>
<keyword evidence="4" id="KW-1133">Transmembrane helix</keyword>
<dbReference type="PANTHER" id="PTHR11361:SF152">
    <property type="entry name" value="DNA MISMATCH REPAIR PROTEIN"/>
    <property type="match status" value="1"/>
</dbReference>